<comment type="caution">
    <text evidence="1">The sequence shown here is derived from an EMBL/GenBank/DDBJ whole genome shotgun (WGS) entry which is preliminary data.</text>
</comment>
<proteinExistence type="predicted"/>
<dbReference type="AlphaFoldDB" id="A0A813GJ68"/>
<evidence type="ECO:0000313" key="1">
    <source>
        <dbReference type="EMBL" id="CAE8625017.1"/>
    </source>
</evidence>
<gene>
    <name evidence="1" type="ORF">PGLA1383_LOCUS42085</name>
</gene>
<name>A0A813GJ68_POLGL</name>
<organism evidence="1 2">
    <name type="scientific">Polarella glacialis</name>
    <name type="common">Dinoflagellate</name>
    <dbReference type="NCBI Taxonomy" id="89957"/>
    <lineage>
        <taxon>Eukaryota</taxon>
        <taxon>Sar</taxon>
        <taxon>Alveolata</taxon>
        <taxon>Dinophyceae</taxon>
        <taxon>Suessiales</taxon>
        <taxon>Suessiaceae</taxon>
        <taxon>Polarella</taxon>
    </lineage>
</organism>
<keyword evidence="2" id="KW-1185">Reference proteome</keyword>
<reference evidence="1" key="1">
    <citation type="submission" date="2021-02" db="EMBL/GenBank/DDBJ databases">
        <authorList>
            <person name="Dougan E. K."/>
            <person name="Rhodes N."/>
            <person name="Thang M."/>
            <person name="Chan C."/>
        </authorList>
    </citation>
    <scope>NUCLEOTIDE SEQUENCE</scope>
</reference>
<evidence type="ECO:0000313" key="2">
    <source>
        <dbReference type="Proteomes" id="UP000654075"/>
    </source>
</evidence>
<accession>A0A813GJ68</accession>
<sequence>MLGTMVAFQACDIFCGAGGSAAARISAGTDNQANDSLSEKMPSAKRPLGLILRQLTTSRSRKKLQLNLDWRPREENQEADDLTNGKFEDPTEEHRVNFIWEEIDRGLIEKLLICQCEHEVELAALKSRAAAVAVEGPMSKRRKKDDKTVWG</sequence>
<protein>
    <submittedName>
        <fullName evidence="1">Uncharacterized protein</fullName>
    </submittedName>
</protein>
<dbReference type="EMBL" id="CAJNNV010028554">
    <property type="protein sequence ID" value="CAE8625017.1"/>
    <property type="molecule type" value="Genomic_DNA"/>
</dbReference>
<dbReference type="Proteomes" id="UP000654075">
    <property type="component" value="Unassembled WGS sequence"/>
</dbReference>